<sequence length="369" mass="40018">MPARYLLVGTFNTNRVFSLAFDSEVGTLEVAATNEGQAPHSWLALNKAKDRLYATSWTTPPGLASYEIARNDAGVPVVRHLNSVQTAARSGYVCVSDTTAYSAGGPTGEVFRLDAKTGAFEEKVLQKLDFVGEDRQRDDGGVMDFGGLRHGSHSFDLSPDGKLAYVADIGRNAVFVFRVLQEDGSLVLADKNIAPRPTDGPRHVTPHPNGRYVYSLQEHTSMVDVFEVDAEAGKLSHVKGIKIIPKDHSPSLYWADEVRVSPSQKYLYCSTRGLEPQTKGWVAVYGLTPEGLPASDEPLCLWETPTSGGWANAVEPAPEAYNKADCEYVALTDSEDGLVMILGWDGKEIREIARTKLEGGAGAATAVWL</sequence>
<name>A0A061B6F7_RHOTO</name>
<dbReference type="InterPro" id="IPR019405">
    <property type="entry name" value="Lactonase_7-beta_prop"/>
</dbReference>
<dbReference type="InterPro" id="IPR015943">
    <property type="entry name" value="WD40/YVTN_repeat-like_dom_sf"/>
</dbReference>
<proteinExistence type="inferred from homology"/>
<dbReference type="Pfam" id="PF10282">
    <property type="entry name" value="Lactonase"/>
    <property type="match status" value="1"/>
</dbReference>
<dbReference type="AlphaFoldDB" id="A0A061B6F7"/>
<evidence type="ECO:0000313" key="2">
    <source>
        <dbReference type="EMBL" id="CDR43344.1"/>
    </source>
</evidence>
<dbReference type="EMBL" id="LK052943">
    <property type="protein sequence ID" value="CDR43344.1"/>
    <property type="molecule type" value="Genomic_DNA"/>
</dbReference>
<dbReference type="SUPFAM" id="SSF75011">
    <property type="entry name" value="3-carboxy-cis,cis-mucoante lactonizing enzyme"/>
    <property type="match status" value="1"/>
</dbReference>
<accession>A0A061B6F7</accession>
<dbReference type="PANTHER" id="PTHR30344:SF4">
    <property type="entry name" value="CYCLASE, PUTATIVE (AFU_ORTHOLOGUE AFUA_6G11580)-RELATED"/>
    <property type="match status" value="1"/>
</dbReference>
<dbReference type="OrthoDB" id="1715191at2759"/>
<gene>
    <name evidence="2" type="ORF">RHTO0S_08e00254g</name>
</gene>
<reference evidence="2" key="1">
    <citation type="journal article" date="2014" name="Genome Announc.">
        <title>Draft genome sequence of Rhodosporidium toruloides CECT1137, an oleaginous yeast of biotechnological interest.</title>
        <authorList>
            <person name="Morin N."/>
            <person name="Calcas X."/>
            <person name="Devillers H."/>
            <person name="Durrens P."/>
            <person name="Sherman D.J."/>
            <person name="Nicaud J.-M."/>
            <person name="Neuveglise C."/>
        </authorList>
    </citation>
    <scope>NUCLEOTIDE SEQUENCE</scope>
    <source>
        <strain evidence="2">CECT1137</strain>
    </source>
</reference>
<dbReference type="GO" id="GO:0017057">
    <property type="term" value="F:6-phosphogluconolactonase activity"/>
    <property type="evidence" value="ECO:0007669"/>
    <property type="project" value="TreeGrafter"/>
</dbReference>
<evidence type="ECO:0000256" key="1">
    <source>
        <dbReference type="ARBA" id="ARBA00005564"/>
    </source>
</evidence>
<organism evidence="2">
    <name type="scientific">Rhodotorula toruloides</name>
    <name type="common">Yeast</name>
    <name type="synonym">Rhodosporidium toruloides</name>
    <dbReference type="NCBI Taxonomy" id="5286"/>
    <lineage>
        <taxon>Eukaryota</taxon>
        <taxon>Fungi</taxon>
        <taxon>Dikarya</taxon>
        <taxon>Basidiomycota</taxon>
        <taxon>Pucciniomycotina</taxon>
        <taxon>Microbotryomycetes</taxon>
        <taxon>Sporidiobolales</taxon>
        <taxon>Sporidiobolaceae</taxon>
        <taxon>Rhodotorula</taxon>
    </lineage>
</organism>
<protein>
    <submittedName>
        <fullName evidence="2">RHTO0S08e00254g1_1</fullName>
    </submittedName>
</protein>
<dbReference type="Gene3D" id="2.130.10.10">
    <property type="entry name" value="YVTN repeat-like/Quinoprotein amine dehydrogenase"/>
    <property type="match status" value="1"/>
</dbReference>
<dbReference type="PANTHER" id="PTHR30344">
    <property type="entry name" value="6-PHOSPHOGLUCONOLACTONASE-RELATED"/>
    <property type="match status" value="1"/>
</dbReference>
<comment type="similarity">
    <text evidence="1">Belongs to the cycloisomerase 2 family.</text>
</comment>
<dbReference type="InterPro" id="IPR050282">
    <property type="entry name" value="Cycloisomerase_2"/>
</dbReference>